<gene>
    <name evidence="3" type="ORF">V5R04_11885</name>
</gene>
<dbReference type="InterPro" id="IPR037923">
    <property type="entry name" value="HTH-like"/>
</dbReference>
<evidence type="ECO:0000259" key="2">
    <source>
        <dbReference type="Pfam" id="PF02311"/>
    </source>
</evidence>
<dbReference type="InterPro" id="IPR003313">
    <property type="entry name" value="AraC-bd"/>
</dbReference>
<dbReference type="AlphaFoldDB" id="A0AAU7DSJ4"/>
<proteinExistence type="predicted"/>
<organism evidence="3">
    <name type="scientific">Jonesiaceae bacterium BS-20</name>
    <dbReference type="NCBI Taxonomy" id="3120821"/>
    <lineage>
        <taxon>Bacteria</taxon>
        <taxon>Bacillati</taxon>
        <taxon>Actinomycetota</taxon>
        <taxon>Actinomycetes</taxon>
        <taxon>Micrococcales</taxon>
        <taxon>Jonesiaceae</taxon>
    </lineage>
</organism>
<evidence type="ECO:0000313" key="3">
    <source>
        <dbReference type="EMBL" id="XBH20914.1"/>
    </source>
</evidence>
<dbReference type="Pfam" id="PF02311">
    <property type="entry name" value="AraC_binding"/>
    <property type="match status" value="1"/>
</dbReference>
<keyword evidence="1" id="KW-0238">DNA-binding</keyword>
<feature type="domain" description="AraC-type arabinose-binding/dimerisation" evidence="2">
    <location>
        <begin position="55"/>
        <end position="110"/>
    </location>
</feature>
<dbReference type="EMBL" id="CP146203">
    <property type="protein sequence ID" value="XBH20914.1"/>
    <property type="molecule type" value="Genomic_DNA"/>
</dbReference>
<accession>A0AAU7DSJ4</accession>
<protein>
    <submittedName>
        <fullName evidence="3">AraC family ligand binding domain-containing protein</fullName>
    </submittedName>
</protein>
<name>A0AAU7DSJ4_9MICO</name>
<sequence>MPKPLPEPPIQDQGLADGFTGERIQVIPIPTAHKALNTPFLRTALTTDVGYFPDADKYFRERTRGADEAIIVACTHGSGWVEVAEVRHPVSPGQVILIPPAHSTFLREHRWQAMDYLVVPCGRLGCA</sequence>
<dbReference type="SUPFAM" id="SSF51215">
    <property type="entry name" value="Regulatory protein AraC"/>
    <property type="match status" value="1"/>
</dbReference>
<reference evidence="3" key="1">
    <citation type="submission" date="2024-02" db="EMBL/GenBank/DDBJ databases">
        <title>Tomenella chthoni gen. nov. sp. nov., a member of the family Jonesiaceae isolated from bat guano.</title>
        <authorList>
            <person name="Miller S.L."/>
            <person name="King J."/>
            <person name="Sankaranarayanan K."/>
            <person name="Lawson P.A."/>
        </authorList>
    </citation>
    <scope>NUCLEOTIDE SEQUENCE</scope>
    <source>
        <strain evidence="3">BS-20</strain>
    </source>
</reference>
<dbReference type="GO" id="GO:0006355">
    <property type="term" value="P:regulation of DNA-templated transcription"/>
    <property type="evidence" value="ECO:0007669"/>
    <property type="project" value="InterPro"/>
</dbReference>
<evidence type="ECO:0000256" key="1">
    <source>
        <dbReference type="ARBA" id="ARBA00023125"/>
    </source>
</evidence>
<dbReference type="GO" id="GO:0003677">
    <property type="term" value="F:DNA binding"/>
    <property type="evidence" value="ECO:0007669"/>
    <property type="project" value="UniProtKB-KW"/>
</dbReference>